<feature type="region of interest" description="Disordered" evidence="1">
    <location>
        <begin position="18"/>
        <end position="55"/>
    </location>
</feature>
<protein>
    <submittedName>
        <fullName evidence="2">Uncharacterized protein</fullName>
    </submittedName>
</protein>
<evidence type="ECO:0000256" key="1">
    <source>
        <dbReference type="SAM" id="MobiDB-lite"/>
    </source>
</evidence>
<keyword evidence="3" id="KW-1185">Reference proteome</keyword>
<proteinExistence type="predicted"/>
<accession>A0A1Y3AR22</accession>
<dbReference type="Proteomes" id="UP000194236">
    <property type="component" value="Unassembled WGS sequence"/>
</dbReference>
<feature type="non-terminal residue" evidence="2">
    <location>
        <position position="1"/>
    </location>
</feature>
<evidence type="ECO:0000313" key="3">
    <source>
        <dbReference type="Proteomes" id="UP000194236"/>
    </source>
</evidence>
<gene>
    <name evidence="2" type="ORF">BLA29_003882</name>
</gene>
<name>A0A1Y3AR22_EURMA</name>
<dbReference type="AlphaFoldDB" id="A0A1Y3AR22"/>
<dbReference type="EMBL" id="MUJZ01063378">
    <property type="protein sequence ID" value="OTF70931.1"/>
    <property type="molecule type" value="Genomic_DNA"/>
</dbReference>
<evidence type="ECO:0000313" key="2">
    <source>
        <dbReference type="EMBL" id="OTF70931.1"/>
    </source>
</evidence>
<comment type="caution">
    <text evidence="2">The sequence shown here is derived from an EMBL/GenBank/DDBJ whole genome shotgun (WGS) entry which is preliminary data.</text>
</comment>
<organism evidence="2 3">
    <name type="scientific">Euroglyphus maynei</name>
    <name type="common">Mayne's house dust mite</name>
    <dbReference type="NCBI Taxonomy" id="6958"/>
    <lineage>
        <taxon>Eukaryota</taxon>
        <taxon>Metazoa</taxon>
        <taxon>Ecdysozoa</taxon>
        <taxon>Arthropoda</taxon>
        <taxon>Chelicerata</taxon>
        <taxon>Arachnida</taxon>
        <taxon>Acari</taxon>
        <taxon>Acariformes</taxon>
        <taxon>Sarcoptiformes</taxon>
        <taxon>Astigmata</taxon>
        <taxon>Psoroptidia</taxon>
        <taxon>Analgoidea</taxon>
        <taxon>Pyroglyphidae</taxon>
        <taxon>Pyroglyphinae</taxon>
        <taxon>Euroglyphus</taxon>
    </lineage>
</organism>
<feature type="compositionally biased region" description="Polar residues" evidence="1">
    <location>
        <begin position="43"/>
        <end position="55"/>
    </location>
</feature>
<sequence length="67" mass="6940">DNSGKGFGIPLPALRFAKTGNLGNSPAPNPPFTVNGHPRGSFKTDSPSAICNNPGKSFETIQANIES</sequence>
<reference evidence="2 3" key="1">
    <citation type="submission" date="2017-03" db="EMBL/GenBank/DDBJ databases">
        <title>Genome Survey of Euroglyphus maynei.</title>
        <authorList>
            <person name="Arlian L.G."/>
            <person name="Morgan M.S."/>
            <person name="Rider S.D."/>
        </authorList>
    </citation>
    <scope>NUCLEOTIDE SEQUENCE [LARGE SCALE GENOMIC DNA]</scope>
    <source>
        <strain evidence="2">Arlian Lab</strain>
        <tissue evidence="2">Whole body</tissue>
    </source>
</reference>